<dbReference type="PANTHER" id="PTHR33991">
    <property type="entry name" value="DNA REPAIR PROTEIN RECO"/>
    <property type="match status" value="1"/>
</dbReference>
<comment type="function">
    <text evidence="4">Involved in DNA repair and RecF pathway recombination.</text>
</comment>
<dbReference type="NCBIfam" id="TIGR00613">
    <property type="entry name" value="reco"/>
    <property type="match status" value="1"/>
</dbReference>
<dbReference type="InterPro" id="IPR012340">
    <property type="entry name" value="NA-bd_OB-fold"/>
</dbReference>
<keyword evidence="3 4" id="KW-0234">DNA repair</keyword>
<dbReference type="SUPFAM" id="SSF50249">
    <property type="entry name" value="Nucleic acid-binding proteins"/>
    <property type="match status" value="1"/>
</dbReference>
<dbReference type="HAMAP" id="MF_00201">
    <property type="entry name" value="RecO"/>
    <property type="match status" value="1"/>
</dbReference>
<keyword evidence="7" id="KW-1185">Reference proteome</keyword>
<comment type="similarity">
    <text evidence="4">Belongs to the RecO family.</text>
</comment>
<evidence type="ECO:0000256" key="3">
    <source>
        <dbReference type="ARBA" id="ARBA00023204"/>
    </source>
</evidence>
<evidence type="ECO:0000313" key="6">
    <source>
        <dbReference type="EMBL" id="MCU7551090.1"/>
    </source>
</evidence>
<dbReference type="Proteomes" id="UP001155483">
    <property type="component" value="Unassembled WGS sequence"/>
</dbReference>
<dbReference type="InterPro" id="IPR003717">
    <property type="entry name" value="RecO"/>
</dbReference>
<reference evidence="6" key="1">
    <citation type="submission" date="2022-09" db="EMBL/GenBank/DDBJ databases">
        <authorList>
            <person name="Yuan C."/>
            <person name="Ke Z."/>
        </authorList>
    </citation>
    <scope>NUCLEOTIDE SEQUENCE</scope>
    <source>
        <strain evidence="6">LB-8</strain>
    </source>
</reference>
<feature type="domain" description="DNA replication/recombination mediator RecO N-terminal" evidence="5">
    <location>
        <begin position="1"/>
        <end position="82"/>
    </location>
</feature>
<organism evidence="6 7">
    <name type="scientific">Paraflavisolibacter caeni</name>
    <dbReference type="NCBI Taxonomy" id="2982496"/>
    <lineage>
        <taxon>Bacteria</taxon>
        <taxon>Pseudomonadati</taxon>
        <taxon>Bacteroidota</taxon>
        <taxon>Chitinophagia</taxon>
        <taxon>Chitinophagales</taxon>
        <taxon>Chitinophagaceae</taxon>
        <taxon>Paraflavisolibacter</taxon>
    </lineage>
</organism>
<dbReference type="InterPro" id="IPR022572">
    <property type="entry name" value="DNA_rep/recomb_RecO_N"/>
</dbReference>
<name>A0A9X3B8Q7_9BACT</name>
<evidence type="ECO:0000256" key="4">
    <source>
        <dbReference type="HAMAP-Rule" id="MF_00201"/>
    </source>
</evidence>
<keyword evidence="2 4" id="KW-0233">DNA recombination</keyword>
<accession>A0A9X3B8Q7</accession>
<evidence type="ECO:0000313" key="7">
    <source>
        <dbReference type="Proteomes" id="UP001155483"/>
    </source>
</evidence>
<dbReference type="Pfam" id="PF02565">
    <property type="entry name" value="RecO_C"/>
    <property type="match status" value="1"/>
</dbReference>
<proteinExistence type="inferred from homology"/>
<comment type="caution">
    <text evidence="6">The sequence shown here is derived from an EMBL/GenBank/DDBJ whole genome shotgun (WGS) entry which is preliminary data.</text>
</comment>
<evidence type="ECO:0000256" key="2">
    <source>
        <dbReference type="ARBA" id="ARBA00023172"/>
    </source>
</evidence>
<gene>
    <name evidence="4 6" type="primary">recO</name>
    <name evidence="6" type="ORF">OCK74_18365</name>
</gene>
<evidence type="ECO:0000259" key="5">
    <source>
        <dbReference type="Pfam" id="PF11967"/>
    </source>
</evidence>
<dbReference type="GO" id="GO:0043590">
    <property type="term" value="C:bacterial nucleoid"/>
    <property type="evidence" value="ECO:0007669"/>
    <property type="project" value="TreeGrafter"/>
</dbReference>
<dbReference type="Gene3D" id="2.40.50.140">
    <property type="entry name" value="Nucleic acid-binding proteins"/>
    <property type="match status" value="1"/>
</dbReference>
<protein>
    <recommendedName>
        <fullName evidence="4">DNA repair protein RecO</fullName>
    </recommendedName>
    <alternativeName>
        <fullName evidence="4">Recombination protein O</fullName>
    </alternativeName>
</protein>
<dbReference type="GO" id="GO:0006302">
    <property type="term" value="P:double-strand break repair"/>
    <property type="evidence" value="ECO:0007669"/>
    <property type="project" value="TreeGrafter"/>
</dbReference>
<dbReference type="SUPFAM" id="SSF57863">
    <property type="entry name" value="ArfGap/RecO-like zinc finger"/>
    <property type="match status" value="1"/>
</dbReference>
<sequence>MIHKTKGIVLRNVKFGETSLVVSIYTELFGLQSYMVNGVRTATKKSSPKASMFQPASILDLVVYHNESNSLQRIREFKWAHLYQHIYSDVPKNAVSLFMMELLNKCLKEPEPNADLFYFIEDALLHLDSASVTITANFPLFFALHLAVFFGFRISDEFSEEHPYLDLQEGVFVAGPPEHSNYLQDKEAEVTSYILKVMNPVELEDLHLNQEFRRRLLSAYEQYYALHIPDFGSLKTLPVLREMMS</sequence>
<keyword evidence="1 4" id="KW-0227">DNA damage</keyword>
<evidence type="ECO:0000256" key="1">
    <source>
        <dbReference type="ARBA" id="ARBA00022763"/>
    </source>
</evidence>
<dbReference type="RefSeq" id="WP_279298529.1">
    <property type="nucleotide sequence ID" value="NZ_JAOTIF010000017.1"/>
</dbReference>
<dbReference type="EMBL" id="JAOTIF010000017">
    <property type="protein sequence ID" value="MCU7551090.1"/>
    <property type="molecule type" value="Genomic_DNA"/>
</dbReference>
<dbReference type="Pfam" id="PF11967">
    <property type="entry name" value="RecO_N"/>
    <property type="match status" value="1"/>
</dbReference>
<dbReference type="GO" id="GO:0006310">
    <property type="term" value="P:DNA recombination"/>
    <property type="evidence" value="ECO:0007669"/>
    <property type="project" value="UniProtKB-UniRule"/>
</dbReference>
<dbReference type="AlphaFoldDB" id="A0A9X3B8Q7"/>
<dbReference type="InterPro" id="IPR037278">
    <property type="entry name" value="ARFGAP/RecO"/>
</dbReference>
<dbReference type="PANTHER" id="PTHR33991:SF1">
    <property type="entry name" value="DNA REPAIR PROTEIN RECO"/>
    <property type="match status" value="1"/>
</dbReference>
<reference evidence="6" key="2">
    <citation type="submission" date="2023-04" db="EMBL/GenBank/DDBJ databases">
        <title>Paracnuella aquatica gen. nov., sp. nov., a member of the family Chitinophagaceae isolated from a hot spring.</title>
        <authorList>
            <person name="Wang C."/>
        </authorList>
    </citation>
    <scope>NUCLEOTIDE SEQUENCE</scope>
    <source>
        <strain evidence="6">LB-8</strain>
    </source>
</reference>